<accession>A0ABR6YQH9</accession>
<dbReference type="RefSeq" id="WP_186863703.1">
    <property type="nucleotide sequence ID" value="NZ_JACOGC010000005.1"/>
</dbReference>
<reference evidence="19 20" key="1">
    <citation type="submission" date="2020-08" db="EMBL/GenBank/DDBJ databases">
        <title>Novel species isolated from subtropical streams in China.</title>
        <authorList>
            <person name="Lu H."/>
        </authorList>
    </citation>
    <scope>NUCLEOTIDE SEQUENCE [LARGE SCALE GENOMIC DNA]</scope>
    <source>
        <strain evidence="19 20">FT31W</strain>
    </source>
</reference>
<dbReference type="EMBL" id="JACOGC010000005">
    <property type="protein sequence ID" value="MBC3886159.1"/>
    <property type="molecule type" value="Genomic_DNA"/>
</dbReference>
<keyword evidence="8" id="KW-0625">Polysaccharide transport</keyword>
<feature type="domain" description="Soluble ligand binding" evidence="17">
    <location>
        <begin position="239"/>
        <end position="290"/>
    </location>
</feature>
<feature type="domain" description="SLBB" evidence="18">
    <location>
        <begin position="149"/>
        <end position="233"/>
    </location>
</feature>
<evidence type="ECO:0000259" key="17">
    <source>
        <dbReference type="Pfam" id="PF10531"/>
    </source>
</evidence>
<evidence type="ECO:0000256" key="1">
    <source>
        <dbReference type="ARBA" id="ARBA00004571"/>
    </source>
</evidence>
<evidence type="ECO:0000256" key="11">
    <source>
        <dbReference type="ARBA" id="ARBA00023136"/>
    </source>
</evidence>
<keyword evidence="14" id="KW-0449">Lipoprotein</keyword>
<dbReference type="InterPro" id="IPR049712">
    <property type="entry name" value="Poly_export"/>
</dbReference>
<name>A0ABR6YQH9_9BURK</name>
<keyword evidence="6" id="KW-0812">Transmembrane</keyword>
<evidence type="ECO:0000256" key="12">
    <source>
        <dbReference type="ARBA" id="ARBA00023139"/>
    </source>
</evidence>
<dbReference type="Pfam" id="PF10531">
    <property type="entry name" value="SLBB"/>
    <property type="match status" value="1"/>
</dbReference>
<comment type="similarity">
    <text evidence="2">Belongs to the BexD/CtrA/VexA family.</text>
</comment>
<evidence type="ECO:0000256" key="7">
    <source>
        <dbReference type="ARBA" id="ARBA00022729"/>
    </source>
</evidence>
<gene>
    <name evidence="19" type="ORF">H8K27_13545</name>
</gene>
<evidence type="ECO:0000256" key="15">
    <source>
        <dbReference type="SAM" id="SignalP"/>
    </source>
</evidence>
<keyword evidence="4" id="KW-1134">Transmembrane beta strand</keyword>
<dbReference type="Gene3D" id="3.30.1950.10">
    <property type="entry name" value="wza like domain"/>
    <property type="match status" value="1"/>
</dbReference>
<dbReference type="PANTHER" id="PTHR33619">
    <property type="entry name" value="POLYSACCHARIDE EXPORT PROTEIN GFCE-RELATED"/>
    <property type="match status" value="1"/>
</dbReference>
<keyword evidence="12" id="KW-0564">Palmitate</keyword>
<evidence type="ECO:0000256" key="5">
    <source>
        <dbReference type="ARBA" id="ARBA00022597"/>
    </source>
</evidence>
<keyword evidence="9" id="KW-0406">Ion transport</keyword>
<organism evidence="19 20">
    <name type="scientific">Undibacterium griseum</name>
    <dbReference type="NCBI Taxonomy" id="2762295"/>
    <lineage>
        <taxon>Bacteria</taxon>
        <taxon>Pseudomonadati</taxon>
        <taxon>Pseudomonadota</taxon>
        <taxon>Betaproteobacteria</taxon>
        <taxon>Burkholderiales</taxon>
        <taxon>Oxalobacteraceae</taxon>
        <taxon>Undibacterium</taxon>
    </lineage>
</organism>
<evidence type="ECO:0000259" key="16">
    <source>
        <dbReference type="Pfam" id="PF02563"/>
    </source>
</evidence>
<evidence type="ECO:0000256" key="4">
    <source>
        <dbReference type="ARBA" id="ARBA00022452"/>
    </source>
</evidence>
<evidence type="ECO:0000313" key="20">
    <source>
        <dbReference type="Proteomes" id="UP000613113"/>
    </source>
</evidence>
<keyword evidence="10" id="KW-0626">Porin</keyword>
<dbReference type="Pfam" id="PF22461">
    <property type="entry name" value="SLBB_2"/>
    <property type="match status" value="1"/>
</dbReference>
<keyword evidence="13" id="KW-0998">Cell outer membrane</keyword>
<dbReference type="PANTHER" id="PTHR33619:SF3">
    <property type="entry name" value="POLYSACCHARIDE EXPORT PROTEIN GFCE-RELATED"/>
    <property type="match status" value="1"/>
</dbReference>
<comment type="caution">
    <text evidence="19">The sequence shown here is derived from an EMBL/GenBank/DDBJ whole genome shotgun (WGS) entry which is preliminary data.</text>
</comment>
<dbReference type="Gene3D" id="3.10.560.10">
    <property type="entry name" value="Outer membrane lipoprotein wza domain like"/>
    <property type="match status" value="1"/>
</dbReference>
<proteinExistence type="inferred from homology"/>
<evidence type="ECO:0000256" key="6">
    <source>
        <dbReference type="ARBA" id="ARBA00022692"/>
    </source>
</evidence>
<evidence type="ECO:0000256" key="9">
    <source>
        <dbReference type="ARBA" id="ARBA00023065"/>
    </source>
</evidence>
<feature type="signal peptide" evidence="15">
    <location>
        <begin position="1"/>
        <end position="24"/>
    </location>
</feature>
<comment type="subcellular location">
    <subcellularLocation>
        <location evidence="1">Cell outer membrane</location>
        <topology evidence="1">Multi-pass membrane protein</topology>
    </subcellularLocation>
</comment>
<dbReference type="InterPro" id="IPR019554">
    <property type="entry name" value="Soluble_ligand-bd"/>
</dbReference>
<dbReference type="Pfam" id="PF02563">
    <property type="entry name" value="Poly_export"/>
    <property type="match status" value="1"/>
</dbReference>
<keyword evidence="5" id="KW-0762">Sugar transport</keyword>
<protein>
    <submittedName>
        <fullName evidence="19">SLBB domain-containing protein</fullName>
    </submittedName>
</protein>
<evidence type="ECO:0000256" key="3">
    <source>
        <dbReference type="ARBA" id="ARBA00022448"/>
    </source>
</evidence>
<dbReference type="Proteomes" id="UP000613113">
    <property type="component" value="Unassembled WGS sequence"/>
</dbReference>
<evidence type="ECO:0000256" key="8">
    <source>
        <dbReference type="ARBA" id="ARBA00023047"/>
    </source>
</evidence>
<feature type="domain" description="Polysaccharide export protein N-terminal" evidence="16">
    <location>
        <begin position="71"/>
        <end position="142"/>
    </location>
</feature>
<keyword evidence="7 15" id="KW-0732">Signal</keyword>
<evidence type="ECO:0000259" key="18">
    <source>
        <dbReference type="Pfam" id="PF22461"/>
    </source>
</evidence>
<evidence type="ECO:0000256" key="10">
    <source>
        <dbReference type="ARBA" id="ARBA00023114"/>
    </source>
</evidence>
<dbReference type="InterPro" id="IPR054765">
    <property type="entry name" value="SLBB_dom"/>
</dbReference>
<evidence type="ECO:0000313" key="19">
    <source>
        <dbReference type="EMBL" id="MBC3886159.1"/>
    </source>
</evidence>
<evidence type="ECO:0000256" key="2">
    <source>
        <dbReference type="ARBA" id="ARBA00009450"/>
    </source>
</evidence>
<keyword evidence="3" id="KW-0813">Transport</keyword>
<evidence type="ECO:0000256" key="14">
    <source>
        <dbReference type="ARBA" id="ARBA00023288"/>
    </source>
</evidence>
<keyword evidence="11" id="KW-0472">Membrane</keyword>
<evidence type="ECO:0000256" key="13">
    <source>
        <dbReference type="ARBA" id="ARBA00023237"/>
    </source>
</evidence>
<sequence length="313" mass="33475">MNLCLARRVLLACLLCLGWSALFAQETNSAAPLKMEAELRRLPPASTTSTSDTIPDKPVDAGLSQSAQFPDVIGEGDQLLITVFGQPDMSADVLVGASGIITLPLVGVIEVKGKTASEVAAQFARKLEQGQYLLDPKVSVKVAQQISRSFSVLGEVLRPGRYPLQGPVSMLDALSLAGGTTTRADKSLRILRRTPSAGATAAQEVLSLKLDLEEGKNQAALMQSVLPNDVLIIGQQKNFYVYGEVRRPGMYPVENDLNIMRVLAIGGGVTDRGSTSRMLIYRKSDGGNIQAVPANLTDPVLPGDVVFVNERIF</sequence>
<dbReference type="InterPro" id="IPR003715">
    <property type="entry name" value="Poly_export_N"/>
</dbReference>
<feature type="chain" id="PRO_5046264557" evidence="15">
    <location>
        <begin position="25"/>
        <end position="313"/>
    </location>
</feature>
<keyword evidence="20" id="KW-1185">Reference proteome</keyword>